<sequence length="118" mass="12124">MSDAAPRAYDTAAADPAKPVWETPVGYLPGESPVDDRWKIAAGCTDAGAGSPAMHTLASESVVYAGTWDGRLLALDRVSGRILASHDLGGSVASALSVSGDWVLALSDDGTVHAFAKR</sequence>
<dbReference type="InterPro" id="IPR011047">
    <property type="entry name" value="Quinoprotein_ADH-like_sf"/>
</dbReference>
<dbReference type="InterPro" id="IPR015943">
    <property type="entry name" value="WD40/YVTN_repeat-like_dom_sf"/>
</dbReference>
<dbReference type="SUPFAM" id="SSF50998">
    <property type="entry name" value="Quinoprotein alcohol dehydrogenase-like"/>
    <property type="match status" value="1"/>
</dbReference>
<comment type="caution">
    <text evidence="1">The sequence shown here is derived from an EMBL/GenBank/DDBJ whole genome shotgun (WGS) entry which is preliminary data.</text>
</comment>
<reference evidence="2" key="1">
    <citation type="journal article" date="2019" name="Int. J. Syst. Evol. Microbiol.">
        <title>The Global Catalogue of Microorganisms (GCM) 10K type strain sequencing project: providing services to taxonomists for standard genome sequencing and annotation.</title>
        <authorList>
            <consortium name="The Broad Institute Genomics Platform"/>
            <consortium name="The Broad Institute Genome Sequencing Center for Infectious Disease"/>
            <person name="Wu L."/>
            <person name="Ma J."/>
        </authorList>
    </citation>
    <scope>NUCLEOTIDE SEQUENCE [LARGE SCALE GENOMIC DNA]</scope>
    <source>
        <strain evidence="2">CGMCC 4.7241</strain>
    </source>
</reference>
<protein>
    <submittedName>
        <fullName evidence="1">PQQ-binding-like beta-propeller repeat protein</fullName>
    </submittedName>
</protein>
<dbReference type="EMBL" id="JBHRZH010000055">
    <property type="protein sequence ID" value="MFC3766518.1"/>
    <property type="molecule type" value="Genomic_DNA"/>
</dbReference>
<proteinExistence type="predicted"/>
<organism evidence="1 2">
    <name type="scientific">Tenggerimyces flavus</name>
    <dbReference type="NCBI Taxonomy" id="1708749"/>
    <lineage>
        <taxon>Bacteria</taxon>
        <taxon>Bacillati</taxon>
        <taxon>Actinomycetota</taxon>
        <taxon>Actinomycetes</taxon>
        <taxon>Propionibacteriales</taxon>
        <taxon>Nocardioidaceae</taxon>
        <taxon>Tenggerimyces</taxon>
    </lineage>
</organism>
<dbReference type="RefSeq" id="WP_205121879.1">
    <property type="nucleotide sequence ID" value="NZ_JAFBCM010000001.1"/>
</dbReference>
<evidence type="ECO:0000313" key="2">
    <source>
        <dbReference type="Proteomes" id="UP001595699"/>
    </source>
</evidence>
<accession>A0ABV7YND6</accession>
<dbReference type="Gene3D" id="2.130.10.10">
    <property type="entry name" value="YVTN repeat-like/Quinoprotein amine dehydrogenase"/>
    <property type="match status" value="1"/>
</dbReference>
<dbReference type="Proteomes" id="UP001595699">
    <property type="component" value="Unassembled WGS sequence"/>
</dbReference>
<evidence type="ECO:0000313" key="1">
    <source>
        <dbReference type="EMBL" id="MFC3766518.1"/>
    </source>
</evidence>
<dbReference type="SMART" id="SM00564">
    <property type="entry name" value="PQQ"/>
    <property type="match status" value="1"/>
</dbReference>
<gene>
    <name evidence="1" type="ORF">ACFOUW_37220</name>
</gene>
<name>A0ABV7YND6_9ACTN</name>
<dbReference type="InterPro" id="IPR018391">
    <property type="entry name" value="PQQ_b-propeller_rpt"/>
</dbReference>
<keyword evidence="2" id="KW-1185">Reference proteome</keyword>